<dbReference type="OrthoDB" id="10365648at2759"/>
<dbReference type="AlphaFoldDB" id="A0A1E3Q9G3"/>
<name>A0A1E3Q9G3_LIPST</name>
<sequence>MNPISNSSSGSNISGLSIPGNSASLGTSQYQDLRSLNFGKTTVINPEKKNSVMKVPVLVDACKSVTVVVDAIGGNHATTDSSALMSRDLPVIDNSSLAESIAIARREFIDASREAGKRQRDELASNNTAAESDINITAPFCLNGRHTVYDVELKEFQVAYNEYCSTYCRKPGLFGIKRFLKSMQDMTYYPLSATGSKAIEFVADLIGDELNEESHAKYAGDETELATHAARVLRRAMSQPQDNTPPQVDASIGISARIETIASDVPHTIKSLRSKGRRHSADVDTLHTSNESSILDSTMTIPVCDGLRTQSNGNTTYLRRSIHPRSATCLYCEREEVPVRRKQINIELLLDRVEEVLASNETYAQHRDYSTFKPFWSLMSDRILSEMQKQIGHLYGEGYILAESIEDIDDCSKALYWAYEKRLKVEQALEGGHTIKARLYRWLR</sequence>
<accession>A0A1E3Q9G3</accession>
<proteinExistence type="predicted"/>
<dbReference type="Proteomes" id="UP000094385">
    <property type="component" value="Unassembled WGS sequence"/>
</dbReference>
<reference evidence="1 2" key="1">
    <citation type="journal article" date="2016" name="Proc. Natl. Acad. Sci. U.S.A.">
        <title>Comparative genomics of biotechnologically important yeasts.</title>
        <authorList>
            <person name="Riley R."/>
            <person name="Haridas S."/>
            <person name="Wolfe K.H."/>
            <person name="Lopes M.R."/>
            <person name="Hittinger C.T."/>
            <person name="Goeker M."/>
            <person name="Salamov A.A."/>
            <person name="Wisecaver J.H."/>
            <person name="Long T.M."/>
            <person name="Calvey C.H."/>
            <person name="Aerts A.L."/>
            <person name="Barry K.W."/>
            <person name="Choi C."/>
            <person name="Clum A."/>
            <person name="Coughlan A.Y."/>
            <person name="Deshpande S."/>
            <person name="Douglass A.P."/>
            <person name="Hanson S.J."/>
            <person name="Klenk H.-P."/>
            <person name="LaButti K.M."/>
            <person name="Lapidus A."/>
            <person name="Lindquist E.A."/>
            <person name="Lipzen A.M."/>
            <person name="Meier-Kolthoff J.P."/>
            <person name="Ohm R.A."/>
            <person name="Otillar R.P."/>
            <person name="Pangilinan J.L."/>
            <person name="Peng Y."/>
            <person name="Rokas A."/>
            <person name="Rosa C.A."/>
            <person name="Scheuner C."/>
            <person name="Sibirny A.A."/>
            <person name="Slot J.C."/>
            <person name="Stielow J.B."/>
            <person name="Sun H."/>
            <person name="Kurtzman C.P."/>
            <person name="Blackwell M."/>
            <person name="Grigoriev I.V."/>
            <person name="Jeffries T.W."/>
        </authorList>
    </citation>
    <scope>NUCLEOTIDE SEQUENCE [LARGE SCALE GENOMIC DNA]</scope>
    <source>
        <strain evidence="1 2">NRRL Y-11557</strain>
    </source>
</reference>
<protein>
    <submittedName>
        <fullName evidence="1">Uncharacterized protein</fullName>
    </submittedName>
</protein>
<evidence type="ECO:0000313" key="2">
    <source>
        <dbReference type="Proteomes" id="UP000094385"/>
    </source>
</evidence>
<evidence type="ECO:0000313" key="1">
    <source>
        <dbReference type="EMBL" id="ODQ74208.1"/>
    </source>
</evidence>
<dbReference type="EMBL" id="KV454292">
    <property type="protein sequence ID" value="ODQ74208.1"/>
    <property type="molecule type" value="Genomic_DNA"/>
</dbReference>
<keyword evidence="2" id="KW-1185">Reference proteome</keyword>
<gene>
    <name evidence="1" type="ORF">LIPSTDRAFT_2207</name>
</gene>
<organism evidence="1 2">
    <name type="scientific">Lipomyces starkeyi NRRL Y-11557</name>
    <dbReference type="NCBI Taxonomy" id="675824"/>
    <lineage>
        <taxon>Eukaryota</taxon>
        <taxon>Fungi</taxon>
        <taxon>Dikarya</taxon>
        <taxon>Ascomycota</taxon>
        <taxon>Saccharomycotina</taxon>
        <taxon>Lipomycetes</taxon>
        <taxon>Lipomycetales</taxon>
        <taxon>Lipomycetaceae</taxon>
        <taxon>Lipomyces</taxon>
    </lineage>
</organism>